<dbReference type="PROSITE" id="PS51201">
    <property type="entry name" value="RCK_N"/>
    <property type="match status" value="1"/>
</dbReference>
<evidence type="ECO:0000256" key="8">
    <source>
        <dbReference type="ARBA" id="ARBA00023065"/>
    </source>
</evidence>
<feature type="transmembrane region" description="Helical" evidence="11">
    <location>
        <begin position="322"/>
        <end position="344"/>
    </location>
</feature>
<evidence type="ECO:0000256" key="1">
    <source>
        <dbReference type="ARBA" id="ARBA00004141"/>
    </source>
</evidence>
<dbReference type="PaxDb" id="3055-EDP04595"/>
<dbReference type="InterPro" id="IPR038770">
    <property type="entry name" value="Na+/solute_symporter_sf"/>
</dbReference>
<dbReference type="Proteomes" id="UP000006906">
    <property type="component" value="Chromosome 16"/>
</dbReference>
<feature type="transmembrane region" description="Helical" evidence="11">
    <location>
        <begin position="207"/>
        <end position="224"/>
    </location>
</feature>
<dbReference type="SUPFAM" id="SSF51735">
    <property type="entry name" value="NAD(P)-binding Rossmann-fold domains"/>
    <property type="match status" value="1"/>
</dbReference>
<dbReference type="AlphaFoldDB" id="A0A2K3CUL6"/>
<keyword evidence="2" id="KW-0813">Transport</keyword>
<evidence type="ECO:0000313" key="13">
    <source>
        <dbReference type="EMBL" id="PNW71980.1"/>
    </source>
</evidence>
<accession>A0A2K3CUL6</accession>
<dbReference type="PANTHER" id="PTHR46157">
    <property type="entry name" value="K(+) EFFLUX ANTIPORTER 3, CHLOROPLASTIC"/>
    <property type="match status" value="1"/>
</dbReference>
<keyword evidence="8" id="KW-0406">Ion transport</keyword>
<dbReference type="STRING" id="3055.A0A2K3CUL6"/>
<dbReference type="FunCoup" id="A0A2K3CUL6">
    <property type="interactions" value="371"/>
</dbReference>
<keyword evidence="4" id="KW-0633">Potassium transport</keyword>
<dbReference type="GeneID" id="5717666"/>
<feature type="transmembrane region" description="Helical" evidence="11">
    <location>
        <begin position="165"/>
        <end position="187"/>
    </location>
</feature>
<dbReference type="KEGG" id="cre:CHLRE_16g687450v5"/>
<evidence type="ECO:0000256" key="10">
    <source>
        <dbReference type="SAM" id="MobiDB-lite"/>
    </source>
</evidence>
<keyword evidence="5 11" id="KW-0812">Transmembrane</keyword>
<evidence type="ECO:0000256" key="11">
    <source>
        <dbReference type="SAM" id="Phobius"/>
    </source>
</evidence>
<dbReference type="GO" id="GO:0016020">
    <property type="term" value="C:membrane"/>
    <property type="evidence" value="ECO:0000318"/>
    <property type="project" value="GO_Central"/>
</dbReference>
<name>A0A2K3CUL6_CHLRE</name>
<dbReference type="GO" id="GO:0015297">
    <property type="term" value="F:antiporter activity"/>
    <property type="evidence" value="ECO:0007669"/>
    <property type="project" value="UniProtKB-KW"/>
</dbReference>
<evidence type="ECO:0000256" key="2">
    <source>
        <dbReference type="ARBA" id="ARBA00022448"/>
    </source>
</evidence>
<keyword evidence="3" id="KW-0050">Antiport</keyword>
<dbReference type="ExpressionAtlas" id="A0A2K3CUL6">
    <property type="expression patterns" value="differential"/>
</dbReference>
<keyword evidence="14" id="KW-1185">Reference proteome</keyword>
<organism evidence="13 14">
    <name type="scientific">Chlamydomonas reinhardtii</name>
    <name type="common">Chlamydomonas smithii</name>
    <dbReference type="NCBI Taxonomy" id="3055"/>
    <lineage>
        <taxon>Eukaryota</taxon>
        <taxon>Viridiplantae</taxon>
        <taxon>Chlorophyta</taxon>
        <taxon>core chlorophytes</taxon>
        <taxon>Chlorophyceae</taxon>
        <taxon>CS clade</taxon>
        <taxon>Chlamydomonadales</taxon>
        <taxon>Chlamydomonadaceae</taxon>
        <taxon>Chlamydomonas</taxon>
    </lineage>
</organism>
<feature type="transmembrane region" description="Helical" evidence="11">
    <location>
        <begin position="134"/>
        <end position="153"/>
    </location>
</feature>
<feature type="compositionally biased region" description="Low complexity" evidence="10">
    <location>
        <begin position="761"/>
        <end position="774"/>
    </location>
</feature>
<dbReference type="GO" id="GO:1902600">
    <property type="term" value="P:proton transmembrane transport"/>
    <property type="evidence" value="ECO:0007669"/>
    <property type="project" value="InterPro"/>
</dbReference>
<dbReference type="GO" id="GO:0006813">
    <property type="term" value="P:potassium ion transport"/>
    <property type="evidence" value="ECO:0007669"/>
    <property type="project" value="UniProtKB-KW"/>
</dbReference>
<feature type="transmembrane region" description="Helical" evidence="11">
    <location>
        <begin position="83"/>
        <end position="104"/>
    </location>
</feature>
<keyword evidence="9 11" id="KW-0472">Membrane</keyword>
<dbReference type="Gene3D" id="1.20.1530.20">
    <property type="match status" value="1"/>
</dbReference>
<dbReference type="SMR" id="A0A2K3CUL6"/>
<feature type="region of interest" description="Disordered" evidence="10">
    <location>
        <begin position="756"/>
        <end position="800"/>
    </location>
</feature>
<evidence type="ECO:0000256" key="7">
    <source>
        <dbReference type="ARBA" id="ARBA00022989"/>
    </source>
</evidence>
<feature type="transmembrane region" description="Helical" evidence="11">
    <location>
        <begin position="381"/>
        <end position="401"/>
    </location>
</feature>
<evidence type="ECO:0000256" key="5">
    <source>
        <dbReference type="ARBA" id="ARBA00022692"/>
    </source>
</evidence>
<keyword evidence="6" id="KW-0630">Potassium</keyword>
<feature type="domain" description="RCK N-terminal" evidence="12">
    <location>
        <begin position="468"/>
        <end position="594"/>
    </location>
</feature>
<dbReference type="Gene3D" id="3.40.50.720">
    <property type="entry name" value="NAD(P)-binding Rossmann-like Domain"/>
    <property type="match status" value="1"/>
</dbReference>
<evidence type="ECO:0000256" key="3">
    <source>
        <dbReference type="ARBA" id="ARBA00022449"/>
    </source>
</evidence>
<dbReference type="Pfam" id="PF02254">
    <property type="entry name" value="TrkA_N"/>
    <property type="match status" value="1"/>
</dbReference>
<dbReference type="InterPro" id="IPR006153">
    <property type="entry name" value="Cation/H_exchanger_TM"/>
</dbReference>
<evidence type="ECO:0000313" key="14">
    <source>
        <dbReference type="Proteomes" id="UP000006906"/>
    </source>
</evidence>
<dbReference type="RefSeq" id="XP_042915902.1">
    <property type="nucleotide sequence ID" value="XM_043071608.1"/>
</dbReference>
<keyword evidence="7 11" id="KW-1133">Transmembrane helix</keyword>
<dbReference type="FunFam" id="3.40.50.720:FF:001654">
    <property type="entry name" value="Predicted protein"/>
    <property type="match status" value="1"/>
</dbReference>
<proteinExistence type="predicted"/>
<feature type="transmembrane region" description="Helical" evidence="11">
    <location>
        <begin position="245"/>
        <end position="263"/>
    </location>
</feature>
<dbReference type="GO" id="GO:0009507">
    <property type="term" value="C:chloroplast"/>
    <property type="evidence" value="ECO:0000318"/>
    <property type="project" value="GO_Central"/>
</dbReference>
<dbReference type="InterPro" id="IPR036291">
    <property type="entry name" value="NAD(P)-bd_dom_sf"/>
</dbReference>
<comment type="subcellular location">
    <subcellularLocation>
        <location evidence="1">Membrane</location>
        <topology evidence="1">Multi-pass membrane protein</topology>
    </subcellularLocation>
</comment>
<evidence type="ECO:0000256" key="9">
    <source>
        <dbReference type="ARBA" id="ARBA00023136"/>
    </source>
</evidence>
<dbReference type="OMA" id="WITNSLG"/>
<reference evidence="13 14" key="1">
    <citation type="journal article" date="2007" name="Science">
        <title>The Chlamydomonas genome reveals the evolution of key animal and plant functions.</title>
        <authorList>
            <person name="Merchant S.S."/>
            <person name="Prochnik S.E."/>
            <person name="Vallon O."/>
            <person name="Harris E.H."/>
            <person name="Karpowicz S.J."/>
            <person name="Witman G.B."/>
            <person name="Terry A."/>
            <person name="Salamov A."/>
            <person name="Fritz-Laylin L.K."/>
            <person name="Marechal-Drouard L."/>
            <person name="Marshall W.F."/>
            <person name="Qu L.H."/>
            <person name="Nelson D.R."/>
            <person name="Sanderfoot A.A."/>
            <person name="Spalding M.H."/>
            <person name="Kapitonov V.V."/>
            <person name="Ren Q."/>
            <person name="Ferris P."/>
            <person name="Lindquist E."/>
            <person name="Shapiro H."/>
            <person name="Lucas S.M."/>
            <person name="Grimwood J."/>
            <person name="Schmutz J."/>
            <person name="Cardol P."/>
            <person name="Cerutti H."/>
            <person name="Chanfreau G."/>
            <person name="Chen C.L."/>
            <person name="Cognat V."/>
            <person name="Croft M.T."/>
            <person name="Dent R."/>
            <person name="Dutcher S."/>
            <person name="Fernandez E."/>
            <person name="Fukuzawa H."/>
            <person name="Gonzalez-Ballester D."/>
            <person name="Gonzalez-Halphen D."/>
            <person name="Hallmann A."/>
            <person name="Hanikenne M."/>
            <person name="Hippler M."/>
            <person name="Inwood W."/>
            <person name="Jabbari K."/>
            <person name="Kalanon M."/>
            <person name="Kuras R."/>
            <person name="Lefebvre P.A."/>
            <person name="Lemaire S.D."/>
            <person name="Lobanov A.V."/>
            <person name="Lohr M."/>
            <person name="Manuell A."/>
            <person name="Meier I."/>
            <person name="Mets L."/>
            <person name="Mittag M."/>
            <person name="Mittelmeier T."/>
            <person name="Moroney J.V."/>
            <person name="Moseley J."/>
            <person name="Napoli C."/>
            <person name="Nedelcu A.M."/>
            <person name="Niyogi K."/>
            <person name="Novoselov S.V."/>
            <person name="Paulsen I.T."/>
            <person name="Pazour G."/>
            <person name="Purton S."/>
            <person name="Ral J.P."/>
            <person name="Riano-Pachon D.M."/>
            <person name="Riekhof W."/>
            <person name="Rymarquis L."/>
            <person name="Schroda M."/>
            <person name="Stern D."/>
            <person name="Umen J."/>
            <person name="Willows R."/>
            <person name="Wilson N."/>
            <person name="Zimmer S.L."/>
            <person name="Allmer J."/>
            <person name="Balk J."/>
            <person name="Bisova K."/>
            <person name="Chen C.J."/>
            <person name="Elias M."/>
            <person name="Gendler K."/>
            <person name="Hauser C."/>
            <person name="Lamb M.R."/>
            <person name="Ledford H."/>
            <person name="Long J.C."/>
            <person name="Minagawa J."/>
            <person name="Page M.D."/>
            <person name="Pan J."/>
            <person name="Pootakham W."/>
            <person name="Roje S."/>
            <person name="Rose A."/>
            <person name="Stahlberg E."/>
            <person name="Terauchi A.M."/>
            <person name="Yang P."/>
            <person name="Ball S."/>
            <person name="Bowler C."/>
            <person name="Dieckmann C.L."/>
            <person name="Gladyshev V.N."/>
            <person name="Green P."/>
            <person name="Jorgensen R."/>
            <person name="Mayfield S."/>
            <person name="Mueller-Roeber B."/>
            <person name="Rajamani S."/>
            <person name="Sayre R.T."/>
            <person name="Brokstein P."/>
            <person name="Dubchak I."/>
            <person name="Goodstein D."/>
            <person name="Hornick L."/>
            <person name="Huang Y.W."/>
            <person name="Jhaveri J."/>
            <person name="Luo Y."/>
            <person name="Martinez D."/>
            <person name="Ngau W.C."/>
            <person name="Otillar B."/>
            <person name="Poliakov A."/>
            <person name="Porter A."/>
            <person name="Szajkowski L."/>
            <person name="Werner G."/>
            <person name="Zhou K."/>
            <person name="Grigoriev I.V."/>
            <person name="Rokhsar D.S."/>
            <person name="Grossman A.R."/>
        </authorList>
    </citation>
    <scope>NUCLEOTIDE SEQUENCE [LARGE SCALE GENOMIC DNA]</scope>
    <source>
        <strain evidence="14">CC-503</strain>
    </source>
</reference>
<evidence type="ECO:0000256" key="6">
    <source>
        <dbReference type="ARBA" id="ARBA00022958"/>
    </source>
</evidence>
<evidence type="ECO:0000259" key="12">
    <source>
        <dbReference type="PROSITE" id="PS51201"/>
    </source>
</evidence>
<sequence length="800" mass="82185">MLVPLGLDFLTFLSATVLVIPLFKSLKLSPVLGFLFSGVVLKQLGLFQDLKDTERLAELGVLFLLFEMGLELSLDRLKALAKYAFGIGSLQVLLCTGIFTAFALPAGHSIGTIFLEQVAHAPHRLVSIRSVDEAVVIGAALSMSSSAFVLQLLRERGEVTSKFGNATLGVLLFQDIAVVPFLVLLPLITTHGTDLEGASPVSLLSQLGPTALQTVAGLGALLLADRLIMKRIFEMVAQSRNSETFIALCLLTVAGTSLITQRLGLSDTMGAFLAGVLLSETSYRTQVEADIRPFKGLLLGLFFVTTGSSINLQFLQLHWQEAGWILAGLVTIKTVVVAAVGQLFGLTRSESIRTGFMLSQGGEFAFVLLSLANQLRILPTNLNQLLIIVVVLSMALTPFLAESGKVVANKLDELWPPAPRGSPSGGSGVPALAGVGPSVALLGAGGGDGAAAGGRSSSDDDALHHQVPDPVVICGFSPAGQMVANMLESPLATPGGGGEPPAYLAFDLDPERVAAGRKAGFKVVWGDATRGAVLRAAGVDAPRAVAVCYADKESALQAVYTCRAEFPAVPIYACAADLRHAAELEEAGASRVIIRSVEAGLALGGALLGEMGASEADLAYLKRGIEETIEARTQALSDWMHNNSEQVPAFSSLDMIVLTGEAEDIARGAAAAAAVAAAERDAQVAAALSAEAAQPSPRQPVHGANGAVGAVNAMNGGVNGGANGGSSSGALAGVAMPRRTLEVEVEVAGFVGAGQNGGGVTASAATATPPTSSSDVEGPAPGEAGPVAVVDADSQARVRA</sequence>
<dbReference type="PANTHER" id="PTHR46157:SF4">
    <property type="entry name" value="K(+) EFFLUX ANTIPORTER 3, CHLOROPLASTIC"/>
    <property type="match status" value="1"/>
</dbReference>
<dbReference type="InterPro" id="IPR003148">
    <property type="entry name" value="RCK_N"/>
</dbReference>
<evidence type="ECO:0000256" key="4">
    <source>
        <dbReference type="ARBA" id="ARBA00022538"/>
    </source>
</evidence>
<dbReference type="Pfam" id="PF00999">
    <property type="entry name" value="Na_H_Exchanger"/>
    <property type="match status" value="1"/>
</dbReference>
<dbReference type="OrthoDB" id="4834at2759"/>
<gene>
    <name evidence="13" type="ORF">CHLRE_16g687450v5</name>
</gene>
<dbReference type="InParanoid" id="A0A2K3CUL6"/>
<dbReference type="Gramene" id="PNW71980">
    <property type="protein sequence ID" value="PNW71980"/>
    <property type="gene ID" value="CHLRE_16g687450v5"/>
</dbReference>
<dbReference type="EMBL" id="CM008977">
    <property type="protein sequence ID" value="PNW71980.1"/>
    <property type="molecule type" value="Genomic_DNA"/>
</dbReference>
<dbReference type="FunFam" id="1.20.1530.20:FF:000011">
    <property type="entry name" value="K(+) efflux antiporter 3, chloroplastic"/>
    <property type="match status" value="1"/>
</dbReference>
<protein>
    <recommendedName>
        <fullName evidence="12">RCK N-terminal domain-containing protein</fullName>
    </recommendedName>
</protein>